<name>A0A2M7T8J1_9ACTN</name>
<feature type="region of interest" description="Disordered" evidence="1">
    <location>
        <begin position="1"/>
        <end position="22"/>
    </location>
</feature>
<protein>
    <submittedName>
        <fullName evidence="2">Uncharacterized protein</fullName>
    </submittedName>
</protein>
<dbReference type="AlphaFoldDB" id="A0A2M7T8J1"/>
<dbReference type="Proteomes" id="UP000230956">
    <property type="component" value="Unassembled WGS sequence"/>
</dbReference>
<reference evidence="3" key="1">
    <citation type="submission" date="2017-09" db="EMBL/GenBank/DDBJ databases">
        <title>Depth-based differentiation of microbial function through sediment-hosted aquifers and enrichment of novel symbionts in the deep terrestrial subsurface.</title>
        <authorList>
            <person name="Probst A.J."/>
            <person name="Ladd B."/>
            <person name="Jarett J.K."/>
            <person name="Geller-Mcgrath D.E."/>
            <person name="Sieber C.M.K."/>
            <person name="Emerson J.B."/>
            <person name="Anantharaman K."/>
            <person name="Thomas B.C."/>
            <person name="Malmstrom R."/>
            <person name="Stieglmeier M."/>
            <person name="Klingl A."/>
            <person name="Woyke T."/>
            <person name="Ryan C.M."/>
            <person name="Banfield J.F."/>
        </authorList>
    </citation>
    <scope>NUCLEOTIDE SEQUENCE [LARGE SCALE GENOMIC DNA]</scope>
</reference>
<gene>
    <name evidence="2" type="ORF">COY37_04595</name>
</gene>
<evidence type="ECO:0000256" key="1">
    <source>
        <dbReference type="SAM" id="MobiDB-lite"/>
    </source>
</evidence>
<organism evidence="2 3">
    <name type="scientific">Candidatus Aquicultor secundus</name>
    <dbReference type="NCBI Taxonomy" id="1973895"/>
    <lineage>
        <taxon>Bacteria</taxon>
        <taxon>Bacillati</taxon>
        <taxon>Actinomycetota</taxon>
        <taxon>Candidatus Aquicultoria</taxon>
        <taxon>Candidatus Aquicultorales</taxon>
        <taxon>Candidatus Aquicultoraceae</taxon>
        <taxon>Candidatus Aquicultor</taxon>
    </lineage>
</organism>
<evidence type="ECO:0000313" key="3">
    <source>
        <dbReference type="Proteomes" id="UP000230956"/>
    </source>
</evidence>
<accession>A0A2M7T8J1</accession>
<evidence type="ECO:0000313" key="2">
    <source>
        <dbReference type="EMBL" id="PIZ39773.1"/>
    </source>
</evidence>
<dbReference type="EMBL" id="PFNG01000107">
    <property type="protein sequence ID" value="PIZ39773.1"/>
    <property type="molecule type" value="Genomic_DNA"/>
</dbReference>
<comment type="caution">
    <text evidence="2">The sequence shown here is derived from an EMBL/GenBank/DDBJ whole genome shotgun (WGS) entry which is preliminary data.</text>
</comment>
<proteinExistence type="predicted"/>
<sequence>MSGKAVSEETFTDTRESPDVDFLGEDDDLEQLQIKNVAAVWWEDITAYSRVEIPDDFEIFRLSKITVGLVWKETEDYVVLVQDYDLTNRGRGYRHNDFHIIPRGTIKRLEVLGEVHF</sequence>